<dbReference type="Proteomes" id="UP000777438">
    <property type="component" value="Unassembled WGS sequence"/>
</dbReference>
<sequence length="116" mass="13312">MADWISLLGKTMMPDDIASSDPRIIAAFKAVDRVICGHEGTHLLRRLAYVQLIRIFTTLESIIRSERETGWVLRAPCYRDASVAVDIYMRAQEDRSHPDDLRRELKERKRAEAGVT</sequence>
<comment type="caution">
    <text evidence="2">The sequence shown here is derived from an EMBL/GenBank/DDBJ whole genome shotgun (WGS) entry which is preliminary data.</text>
</comment>
<organism evidence="2 3">
    <name type="scientific">Thelonectria olida</name>
    <dbReference type="NCBI Taxonomy" id="1576542"/>
    <lineage>
        <taxon>Eukaryota</taxon>
        <taxon>Fungi</taxon>
        <taxon>Dikarya</taxon>
        <taxon>Ascomycota</taxon>
        <taxon>Pezizomycotina</taxon>
        <taxon>Sordariomycetes</taxon>
        <taxon>Hypocreomycetidae</taxon>
        <taxon>Hypocreales</taxon>
        <taxon>Nectriaceae</taxon>
        <taxon>Thelonectria</taxon>
    </lineage>
</organism>
<keyword evidence="3" id="KW-1185">Reference proteome</keyword>
<evidence type="ECO:0000313" key="3">
    <source>
        <dbReference type="Proteomes" id="UP000777438"/>
    </source>
</evidence>
<evidence type="ECO:0000256" key="1">
    <source>
        <dbReference type="SAM" id="MobiDB-lite"/>
    </source>
</evidence>
<dbReference type="AlphaFoldDB" id="A0A9P8VXH0"/>
<proteinExistence type="predicted"/>
<reference evidence="2 3" key="1">
    <citation type="journal article" date="2021" name="Nat. Commun.">
        <title>Genetic determinants of endophytism in the Arabidopsis root mycobiome.</title>
        <authorList>
            <person name="Mesny F."/>
            <person name="Miyauchi S."/>
            <person name="Thiergart T."/>
            <person name="Pickel B."/>
            <person name="Atanasova L."/>
            <person name="Karlsson M."/>
            <person name="Huettel B."/>
            <person name="Barry K.W."/>
            <person name="Haridas S."/>
            <person name="Chen C."/>
            <person name="Bauer D."/>
            <person name="Andreopoulos W."/>
            <person name="Pangilinan J."/>
            <person name="LaButti K."/>
            <person name="Riley R."/>
            <person name="Lipzen A."/>
            <person name="Clum A."/>
            <person name="Drula E."/>
            <person name="Henrissat B."/>
            <person name="Kohler A."/>
            <person name="Grigoriev I.V."/>
            <person name="Martin F.M."/>
            <person name="Hacquard S."/>
        </authorList>
    </citation>
    <scope>NUCLEOTIDE SEQUENCE [LARGE SCALE GENOMIC DNA]</scope>
    <source>
        <strain evidence="2 3">MPI-CAGE-CH-0241</strain>
    </source>
</reference>
<evidence type="ECO:0000313" key="2">
    <source>
        <dbReference type="EMBL" id="KAH6883936.1"/>
    </source>
</evidence>
<gene>
    <name evidence="2" type="ORF">B0T10DRAFT_463297</name>
</gene>
<dbReference type="OrthoDB" id="5242801at2759"/>
<accession>A0A9P8VXH0</accession>
<dbReference type="EMBL" id="JAGPYM010000022">
    <property type="protein sequence ID" value="KAH6883936.1"/>
    <property type="molecule type" value="Genomic_DNA"/>
</dbReference>
<feature type="region of interest" description="Disordered" evidence="1">
    <location>
        <begin position="95"/>
        <end position="116"/>
    </location>
</feature>
<name>A0A9P8VXH0_9HYPO</name>
<protein>
    <submittedName>
        <fullName evidence="2">Uncharacterized protein</fullName>
    </submittedName>
</protein>